<dbReference type="OrthoDB" id="3692536at2759"/>
<gene>
    <name evidence="2" type="ORF">EKO04_004573</name>
</gene>
<proteinExistence type="predicted"/>
<sequence>MDKAVADEIRRILAFAPIDIRRVADYFLRPRNQSPYNAVFGTSVRDYSPVVALVPTTALLPFKSDGGARCRFANPRTGSSSKSTNGTSSAFSRSGGRAVAAPVEEGHFSNAE</sequence>
<feature type="compositionally biased region" description="Low complexity" evidence="1">
    <location>
        <begin position="77"/>
        <end position="89"/>
    </location>
</feature>
<organism evidence="2 3">
    <name type="scientific">Ascochyta lentis</name>
    <dbReference type="NCBI Taxonomy" id="205686"/>
    <lineage>
        <taxon>Eukaryota</taxon>
        <taxon>Fungi</taxon>
        <taxon>Dikarya</taxon>
        <taxon>Ascomycota</taxon>
        <taxon>Pezizomycotina</taxon>
        <taxon>Dothideomycetes</taxon>
        <taxon>Pleosporomycetidae</taxon>
        <taxon>Pleosporales</taxon>
        <taxon>Pleosporineae</taxon>
        <taxon>Didymellaceae</taxon>
        <taxon>Ascochyta</taxon>
    </lineage>
</organism>
<reference evidence="2" key="1">
    <citation type="submission" date="2018-12" db="EMBL/GenBank/DDBJ databases">
        <authorList>
            <person name="Syme R.A."/>
            <person name="Farfan-Caceres L."/>
            <person name="Lichtenzveig J."/>
        </authorList>
    </citation>
    <scope>NUCLEOTIDE SEQUENCE</scope>
    <source>
        <strain evidence="2">Al4</strain>
    </source>
</reference>
<reference evidence="2" key="2">
    <citation type="submission" date="2020-09" db="EMBL/GenBank/DDBJ databases">
        <title>Reference genome assembly for Australian Ascochyta lentis isolate Al4.</title>
        <authorList>
            <person name="Lee R.C."/>
            <person name="Farfan-Caceres L.M."/>
            <person name="Debler J.W."/>
            <person name="Williams A.H."/>
            <person name="Henares B.M."/>
        </authorList>
    </citation>
    <scope>NUCLEOTIDE SEQUENCE</scope>
    <source>
        <strain evidence="2">Al4</strain>
    </source>
</reference>
<evidence type="ECO:0000313" key="2">
    <source>
        <dbReference type="EMBL" id="KAF9697109.1"/>
    </source>
</evidence>
<dbReference type="AlphaFoldDB" id="A0A8H7J578"/>
<keyword evidence="3" id="KW-1185">Reference proteome</keyword>
<comment type="caution">
    <text evidence="2">The sequence shown here is derived from an EMBL/GenBank/DDBJ whole genome shotgun (WGS) entry which is preliminary data.</text>
</comment>
<feature type="region of interest" description="Disordered" evidence="1">
    <location>
        <begin position="73"/>
        <end position="112"/>
    </location>
</feature>
<accession>A0A8H7J578</accession>
<protein>
    <submittedName>
        <fullName evidence="2">Uncharacterized protein</fullName>
    </submittedName>
</protein>
<evidence type="ECO:0000256" key="1">
    <source>
        <dbReference type="SAM" id="MobiDB-lite"/>
    </source>
</evidence>
<dbReference type="Proteomes" id="UP000651452">
    <property type="component" value="Unassembled WGS sequence"/>
</dbReference>
<name>A0A8H7J578_9PLEO</name>
<evidence type="ECO:0000313" key="3">
    <source>
        <dbReference type="Proteomes" id="UP000651452"/>
    </source>
</evidence>
<dbReference type="EMBL" id="RZGK01000008">
    <property type="protein sequence ID" value="KAF9697109.1"/>
    <property type="molecule type" value="Genomic_DNA"/>
</dbReference>